<evidence type="ECO:0000313" key="1">
    <source>
        <dbReference type="EMBL" id="GFH29967.1"/>
    </source>
</evidence>
<dbReference type="AlphaFoldDB" id="A0A6A0ADM4"/>
<comment type="caution">
    <text evidence="1">The sequence shown here is derived from an EMBL/GenBank/DDBJ whole genome shotgun (WGS) entry which is preliminary data.</text>
</comment>
<dbReference type="InterPro" id="IPR036291">
    <property type="entry name" value="NAD(P)-bd_dom_sf"/>
</dbReference>
<dbReference type="EMBL" id="BLLF01004622">
    <property type="protein sequence ID" value="GFH29967.1"/>
    <property type="molecule type" value="Genomic_DNA"/>
</dbReference>
<protein>
    <submittedName>
        <fullName evidence="1">Uncharacterized protein</fullName>
    </submittedName>
</protein>
<sequence length="185" mass="19818">MTSRLAWDSYAELLPGYHAALLDGYTCNGALKLKDVADDGYFMQAVAHHLVHANRLELLHGLLCEPLWLEAKLHAYGIAPYAAALGSVVTAIDNDLSKKEEAKTLGADDVSANLDTGKLLAMLRNDGTLVQDVVFGQKKVAGSIVGGRADMHVNEALARMHSGKAKYRVVLTMDNCEPALTNGAS</sequence>
<organism evidence="1 2">
    <name type="scientific">Haematococcus lacustris</name>
    <name type="common">Green alga</name>
    <name type="synonym">Haematococcus pluvialis</name>
    <dbReference type="NCBI Taxonomy" id="44745"/>
    <lineage>
        <taxon>Eukaryota</taxon>
        <taxon>Viridiplantae</taxon>
        <taxon>Chlorophyta</taxon>
        <taxon>core chlorophytes</taxon>
        <taxon>Chlorophyceae</taxon>
        <taxon>CS clade</taxon>
        <taxon>Chlamydomonadales</taxon>
        <taxon>Haematococcaceae</taxon>
        <taxon>Haematococcus</taxon>
    </lineage>
</organism>
<dbReference type="Gene3D" id="1.25.40.370">
    <property type="match status" value="1"/>
</dbReference>
<name>A0A6A0ADM4_HAELA</name>
<reference evidence="1 2" key="1">
    <citation type="submission" date="2020-02" db="EMBL/GenBank/DDBJ databases">
        <title>Draft genome sequence of Haematococcus lacustris strain NIES-144.</title>
        <authorList>
            <person name="Morimoto D."/>
            <person name="Nakagawa S."/>
            <person name="Yoshida T."/>
            <person name="Sawayama S."/>
        </authorList>
    </citation>
    <scope>NUCLEOTIDE SEQUENCE [LARGE SCALE GENOMIC DNA]</scope>
    <source>
        <strain evidence="1 2">NIES-144</strain>
    </source>
</reference>
<accession>A0A6A0ADM4</accession>
<dbReference type="SUPFAM" id="SSF51735">
    <property type="entry name" value="NAD(P)-binding Rossmann-fold domains"/>
    <property type="match status" value="1"/>
</dbReference>
<keyword evidence="2" id="KW-1185">Reference proteome</keyword>
<gene>
    <name evidence="1" type="ORF">HaLaN_28727</name>
</gene>
<evidence type="ECO:0000313" key="2">
    <source>
        <dbReference type="Proteomes" id="UP000485058"/>
    </source>
</evidence>
<proteinExistence type="predicted"/>
<dbReference type="Proteomes" id="UP000485058">
    <property type="component" value="Unassembled WGS sequence"/>
</dbReference>